<feature type="compositionally biased region" description="Low complexity" evidence="6">
    <location>
        <begin position="78"/>
        <end position="109"/>
    </location>
</feature>
<evidence type="ECO:0000256" key="2">
    <source>
        <dbReference type="ARBA" id="ARBA00023015"/>
    </source>
</evidence>
<name>A0AAV2EI05_9ROSI</name>
<feature type="domain" description="TCP" evidence="7">
    <location>
        <begin position="146"/>
        <end position="200"/>
    </location>
</feature>
<evidence type="ECO:0000256" key="4">
    <source>
        <dbReference type="ARBA" id="ARBA00023163"/>
    </source>
</evidence>
<evidence type="ECO:0000256" key="6">
    <source>
        <dbReference type="SAM" id="MobiDB-lite"/>
    </source>
</evidence>
<keyword evidence="2" id="KW-0805">Transcription regulation</keyword>
<comment type="subcellular location">
    <subcellularLocation>
        <location evidence="1">Nucleus</location>
    </subcellularLocation>
</comment>
<keyword evidence="9" id="KW-1185">Reference proteome</keyword>
<dbReference type="InterPro" id="IPR005333">
    <property type="entry name" value="Transcription_factor_TCP"/>
</dbReference>
<evidence type="ECO:0000256" key="3">
    <source>
        <dbReference type="ARBA" id="ARBA00023125"/>
    </source>
</evidence>
<feature type="compositionally biased region" description="Polar residues" evidence="6">
    <location>
        <begin position="453"/>
        <end position="464"/>
    </location>
</feature>
<dbReference type="GO" id="GO:0003700">
    <property type="term" value="F:DNA-binding transcription factor activity"/>
    <property type="evidence" value="ECO:0007669"/>
    <property type="project" value="InterPro"/>
</dbReference>
<feature type="compositionally biased region" description="Low complexity" evidence="6">
    <location>
        <begin position="336"/>
        <end position="349"/>
    </location>
</feature>
<gene>
    <name evidence="8" type="ORF">LTRI10_LOCUS26690</name>
</gene>
<feature type="region of interest" description="Disordered" evidence="6">
    <location>
        <begin position="40"/>
        <end position="120"/>
    </location>
</feature>
<dbReference type="InterPro" id="IPR017887">
    <property type="entry name" value="TF_TCP_subgr"/>
</dbReference>
<proteinExistence type="predicted"/>
<dbReference type="AlphaFoldDB" id="A0AAV2EI05"/>
<evidence type="ECO:0000256" key="5">
    <source>
        <dbReference type="ARBA" id="ARBA00023242"/>
    </source>
</evidence>
<dbReference type="PROSITE" id="PS51369">
    <property type="entry name" value="TCP"/>
    <property type="match status" value="1"/>
</dbReference>
<dbReference type="Pfam" id="PF03634">
    <property type="entry name" value="TCP"/>
    <property type="match status" value="1"/>
</dbReference>
<evidence type="ECO:0000259" key="7">
    <source>
        <dbReference type="PROSITE" id="PS51369"/>
    </source>
</evidence>
<feature type="region of interest" description="Disordered" evidence="6">
    <location>
        <begin position="493"/>
        <end position="530"/>
    </location>
</feature>
<accession>A0AAV2EI05</accession>
<keyword evidence="5" id="KW-0539">Nucleus</keyword>
<dbReference type="Proteomes" id="UP001497516">
    <property type="component" value="Chromosome 4"/>
</dbReference>
<feature type="region of interest" description="Disordered" evidence="6">
    <location>
        <begin position="1"/>
        <end position="27"/>
    </location>
</feature>
<evidence type="ECO:0000313" key="8">
    <source>
        <dbReference type="EMBL" id="CAL1385564.1"/>
    </source>
</evidence>
<protein>
    <recommendedName>
        <fullName evidence="7">TCP domain-containing protein</fullName>
    </recommendedName>
</protein>
<reference evidence="8 9" key="1">
    <citation type="submission" date="2024-04" db="EMBL/GenBank/DDBJ databases">
        <authorList>
            <person name="Fracassetti M."/>
        </authorList>
    </citation>
    <scope>NUCLEOTIDE SEQUENCE [LARGE SCALE GENOMIC DNA]</scope>
</reference>
<evidence type="ECO:0000313" key="9">
    <source>
        <dbReference type="Proteomes" id="UP001497516"/>
    </source>
</evidence>
<dbReference type="EMBL" id="OZ034817">
    <property type="protein sequence ID" value="CAL1385564.1"/>
    <property type="molecule type" value="Genomic_DNA"/>
</dbReference>
<feature type="region of interest" description="Disordered" evidence="6">
    <location>
        <begin position="309"/>
        <end position="349"/>
    </location>
</feature>
<evidence type="ECO:0000256" key="1">
    <source>
        <dbReference type="ARBA" id="ARBA00004123"/>
    </source>
</evidence>
<feature type="region of interest" description="Disordered" evidence="6">
    <location>
        <begin position="445"/>
        <end position="470"/>
    </location>
</feature>
<feature type="compositionally biased region" description="Acidic residues" evidence="6">
    <location>
        <begin position="512"/>
        <end position="530"/>
    </location>
</feature>
<feature type="compositionally biased region" description="Low complexity" evidence="6">
    <location>
        <begin position="9"/>
        <end position="27"/>
    </location>
</feature>
<keyword evidence="4" id="KW-0804">Transcription</keyword>
<dbReference type="PANTHER" id="PTHR31072:SF105">
    <property type="entry name" value="TCP DOMAIN-CONTAINING PROTEIN"/>
    <property type="match status" value="1"/>
</dbReference>
<sequence>MELTNSQTNPNKEQQQPNNSNSSSQELHPHHLLQYQQHFRFHGGGGGAGPPQPPFIGSISRSSAPLPPSYHHHVLHHASTSTPATSISTNSSSSSSSSSSPDASLAIRSGPLPEKNEGNENNRLAVVPAGTGAVTVAAAAAPKRSTKDRHTKVDGRGRRIRMPAACAARVFQLTRELGHKSDGETIEWLLQQAEPAIIAATGTGTIPANFSTLNVSLRSSGSTLSAPPSKSAPLHSFHGALALAAAQQQHYDERFSAAHLAFHHQQQHMLSADQIAEALPSASGGDRGSGGATDSGENYRKRFREDLFKDENQQGGESDGGRGSPNRIPKQQEAVSASSSPSASSTSLLRPSNIGTAMWAVAAGPNAGAGNTFWMLPVTAGGGGHSMVAPTSTEAQMWPFSQAATAGGNPSVQAPLHFMPRFNLSSPNLDFQGGRPSHLQLGSMVMPPPPPATTSTNQHQQAPSQHLGLGMSESNLGMVAALNAYSRGGLNMNSEQHQQRQQHHHHQQQQQQEEETNSDGEEDPNNDNSE</sequence>
<dbReference type="GO" id="GO:0043565">
    <property type="term" value="F:sequence-specific DNA binding"/>
    <property type="evidence" value="ECO:0007669"/>
    <property type="project" value="TreeGrafter"/>
</dbReference>
<organism evidence="8 9">
    <name type="scientific">Linum trigynum</name>
    <dbReference type="NCBI Taxonomy" id="586398"/>
    <lineage>
        <taxon>Eukaryota</taxon>
        <taxon>Viridiplantae</taxon>
        <taxon>Streptophyta</taxon>
        <taxon>Embryophyta</taxon>
        <taxon>Tracheophyta</taxon>
        <taxon>Spermatophyta</taxon>
        <taxon>Magnoliopsida</taxon>
        <taxon>eudicotyledons</taxon>
        <taxon>Gunneridae</taxon>
        <taxon>Pentapetalae</taxon>
        <taxon>rosids</taxon>
        <taxon>fabids</taxon>
        <taxon>Malpighiales</taxon>
        <taxon>Linaceae</taxon>
        <taxon>Linum</taxon>
    </lineage>
</organism>
<dbReference type="GO" id="GO:0005634">
    <property type="term" value="C:nucleus"/>
    <property type="evidence" value="ECO:0007669"/>
    <property type="project" value="UniProtKB-SubCell"/>
</dbReference>
<keyword evidence="3" id="KW-0238">DNA-binding</keyword>
<dbReference type="PANTHER" id="PTHR31072">
    <property type="entry name" value="TRANSCRIPTION FACTOR TCP4-RELATED"/>
    <property type="match status" value="1"/>
</dbReference>